<evidence type="ECO:0000256" key="1">
    <source>
        <dbReference type="SAM" id="MobiDB-lite"/>
    </source>
</evidence>
<name>E3SP27_9CAUD</name>
<dbReference type="Proteomes" id="UP000006533">
    <property type="component" value="Segment"/>
</dbReference>
<dbReference type="RefSeq" id="YP_005087516.1">
    <property type="nucleotide sequence ID" value="NC_016659.1"/>
</dbReference>
<accession>E3SP27</accession>
<protein>
    <submittedName>
        <fullName evidence="2">Predicted protein</fullName>
    </submittedName>
</protein>
<dbReference type="KEGG" id="vg:11538189"/>
<proteinExistence type="predicted"/>
<evidence type="ECO:0000313" key="3">
    <source>
        <dbReference type="Proteomes" id="UP000006533"/>
    </source>
</evidence>
<evidence type="ECO:0000313" key="2">
    <source>
        <dbReference type="EMBL" id="ADP00144.1"/>
    </source>
</evidence>
<feature type="region of interest" description="Disordered" evidence="1">
    <location>
        <begin position="1"/>
        <end position="89"/>
    </location>
</feature>
<sequence>MAPKKLPLSKIKKSARNYRKNPKSRAKKNAAQRARNKLKINKKYRAELNRARRKAGAYGKGGKDFSHTKRGTLVRENASKNRARNRGKK</sequence>
<gene>
    <name evidence="2" type="ORF">CYPG_00004</name>
</gene>
<dbReference type="EMBL" id="GU071104">
    <property type="protein sequence ID" value="ADP00144.1"/>
    <property type="molecule type" value="Genomic_DNA"/>
</dbReference>
<keyword evidence="3" id="KW-1185">Reference proteome</keyword>
<feature type="compositionally biased region" description="Basic residues" evidence="1">
    <location>
        <begin position="10"/>
        <end position="43"/>
    </location>
</feature>
<dbReference type="GeneID" id="11538189"/>
<reference evidence="2 3" key="1">
    <citation type="submission" date="2009-10" db="EMBL/GenBank/DDBJ databases">
        <title>The Genome Sequence of Cyanophage NATL2A-133.</title>
        <authorList>
            <consortium name="The Broad Institute Genome Sequencing Platform"/>
            <person name="Henn M.R."/>
            <person name="Sullivan M.S."/>
            <person name="Osburne M.S."/>
            <person name="Levin J."/>
            <person name="Malboeuf C."/>
            <person name="Casali M."/>
            <person name="Russ C."/>
            <person name="Lennon N."/>
            <person name="Erlich R."/>
            <person name="Young S.K."/>
            <person name="Koehrsen M."/>
            <person name="Yandava C."/>
            <person name="Zeng Q."/>
            <person name="Alvarado L."/>
            <person name="Anderson S."/>
            <person name="Berlin A."/>
            <person name="Borenstein D."/>
            <person name="Chen Z."/>
            <person name="Engels R."/>
            <person name="Freedman E."/>
            <person name="Gellesch M."/>
            <person name="Goldberg J."/>
            <person name="Green L."/>
            <person name="Griggs A."/>
            <person name="Gujja S."/>
            <person name="Heiman D."/>
            <person name="Hepburn T."/>
            <person name="Howarth C."/>
            <person name="Jen D."/>
            <person name="Larson L."/>
            <person name="Lewis B."/>
            <person name="Mehta T."/>
            <person name="Park D."/>
            <person name="Pearson M."/>
            <person name="Roberts A."/>
            <person name="Ryan E."/>
            <person name="Saif S."/>
            <person name="Shea T."/>
            <person name="Shenoy N."/>
            <person name="Sisk P."/>
            <person name="Stolte C."/>
            <person name="Sykes S."/>
            <person name="Walk T."/>
            <person name="White J."/>
            <person name="Yu Q."/>
            <person name="Coleman M.L."/>
            <person name="Huang K.H."/>
            <person name="Weigele P.R."/>
            <person name="DeFrancesco A.S."/>
            <person name="Kern S.E."/>
            <person name="Thompson L.R."/>
            <person name="Fu R."/>
            <person name="Hombeck B."/>
            <person name="Chisholm S.W."/>
            <person name="Haas B."/>
            <person name="Nusbaum C."/>
            <person name="Galagan J."/>
            <person name="Birren B."/>
        </authorList>
    </citation>
    <scope>NUCLEOTIDE SEQUENCE [LARGE SCALE GENOMIC DNA]</scope>
    <source>
        <strain evidence="2">NATL2A-133</strain>
    </source>
</reference>
<organism evidence="2 3">
    <name type="scientific">Cyanophage NATL2A-133</name>
    <dbReference type="NCBI Taxonomy" id="445692"/>
    <lineage>
        <taxon>Viruses</taxon>
        <taxon>Duplodnaviria</taxon>
        <taxon>Heunggongvirae</taxon>
        <taxon>Uroviricota</taxon>
        <taxon>Caudoviricetes</taxon>
        <taxon>Autographivirales</taxon>
        <taxon>Sechaudvirinae</taxon>
        <taxon>Tangaroavirus</taxon>
        <taxon>Tangaroavirus NATL2A133</taxon>
    </lineage>
</organism>